<accession>A6GVW1</accession>
<keyword evidence="1" id="KW-1133">Transmembrane helix</keyword>
<evidence type="ECO:0000313" key="3">
    <source>
        <dbReference type="Proteomes" id="UP000006394"/>
    </source>
</evidence>
<keyword evidence="1" id="KW-0472">Membrane</keyword>
<evidence type="ECO:0000313" key="2">
    <source>
        <dbReference type="EMBL" id="CAL42234.1"/>
    </source>
</evidence>
<dbReference type="STRING" id="402612.FP0116"/>
<keyword evidence="3" id="KW-1185">Reference proteome</keyword>
<dbReference type="PATRIC" id="fig|402612.5.peg.119"/>
<sequence>MNLDQKEILISDGEKPFWQMIVAAFFYTIAFGLVALFVLSIIKTSFSNLKQSKDLTSLIYLIVFFFMGGLNFSLVTNIFFDLEKEKMRVQYRVGYFKVNRLSEIPELKYVSIFFKTENSYLVNLWYKGNKHFEIAEFAEFDSALEFGKVFSNKLKLDLLDATEKGNSKWIE</sequence>
<name>A6GVW1_FLAPJ</name>
<evidence type="ECO:0000256" key="1">
    <source>
        <dbReference type="SAM" id="Phobius"/>
    </source>
</evidence>
<dbReference type="OrthoDB" id="1200950at2"/>
<reference evidence="2 3" key="1">
    <citation type="journal article" date="2007" name="Nat. Biotechnol.">
        <title>Complete genome sequence of the fish pathogen Flavobacterium psychrophilum.</title>
        <authorList>
            <person name="Duchaud E."/>
            <person name="Boussaha M."/>
            <person name="Loux V."/>
            <person name="Bernardet J.F."/>
            <person name="Michel C."/>
            <person name="Kerouault B."/>
            <person name="Mondot S."/>
            <person name="Nicolas P."/>
            <person name="Bossy R."/>
            <person name="Caron C."/>
            <person name="Bessieres P."/>
            <person name="Gibrat J.F."/>
            <person name="Claverol S."/>
            <person name="Dumetz F."/>
            <person name="Le Henaff M."/>
            <person name="Benmansour A."/>
        </authorList>
    </citation>
    <scope>NUCLEOTIDE SEQUENCE [LARGE SCALE GENOMIC DNA]</scope>
    <source>
        <strain evidence="3">ATCC 49511 / DSM 21280 / CIP 103535 / JIP02/86</strain>
    </source>
</reference>
<feature type="transmembrane region" description="Helical" evidence="1">
    <location>
        <begin position="21"/>
        <end position="46"/>
    </location>
</feature>
<dbReference type="EMBL" id="AM398681">
    <property type="protein sequence ID" value="CAL42234.1"/>
    <property type="molecule type" value="Genomic_DNA"/>
</dbReference>
<keyword evidence="1 2" id="KW-0812">Transmembrane</keyword>
<gene>
    <name evidence="2" type="ordered locus">FP0116</name>
</gene>
<dbReference type="KEGG" id="fps:FP0116"/>
<feature type="transmembrane region" description="Helical" evidence="1">
    <location>
        <begin position="58"/>
        <end position="80"/>
    </location>
</feature>
<protein>
    <submittedName>
        <fullName evidence="2">Hypothetical transmembrane protein</fullName>
    </submittedName>
</protein>
<dbReference type="eggNOG" id="ENOG5030QFR">
    <property type="taxonomic scope" value="Bacteria"/>
</dbReference>
<organism evidence="2 3">
    <name type="scientific">Flavobacterium psychrophilum (strain ATCC 49511 / DSM 21280 / CIP 103535 / JIP02/86)</name>
    <dbReference type="NCBI Taxonomy" id="402612"/>
    <lineage>
        <taxon>Bacteria</taxon>
        <taxon>Pseudomonadati</taxon>
        <taxon>Bacteroidota</taxon>
        <taxon>Flavobacteriia</taxon>
        <taxon>Flavobacteriales</taxon>
        <taxon>Flavobacteriaceae</taxon>
        <taxon>Flavobacterium</taxon>
    </lineage>
</organism>
<dbReference type="AlphaFoldDB" id="A6GVW1"/>
<proteinExistence type="predicted"/>
<dbReference type="HOGENOM" id="CLU_133166_0_0_10"/>
<dbReference type="Proteomes" id="UP000006394">
    <property type="component" value="Chromosome"/>
</dbReference>
<dbReference type="EnsemblBacteria" id="CAL42234">
    <property type="protein sequence ID" value="CAL42234"/>
    <property type="gene ID" value="FP0116"/>
</dbReference>